<dbReference type="EMBL" id="JACJII010000001">
    <property type="protein sequence ID" value="MBA9003560.1"/>
    <property type="molecule type" value="Genomic_DNA"/>
</dbReference>
<organism evidence="3 4">
    <name type="scientific">Thermomonospora cellulosilytica</name>
    <dbReference type="NCBI Taxonomy" id="1411118"/>
    <lineage>
        <taxon>Bacteria</taxon>
        <taxon>Bacillati</taxon>
        <taxon>Actinomycetota</taxon>
        <taxon>Actinomycetes</taxon>
        <taxon>Streptosporangiales</taxon>
        <taxon>Thermomonosporaceae</taxon>
        <taxon>Thermomonospora</taxon>
    </lineage>
</organism>
<feature type="transmembrane region" description="Helical" evidence="2">
    <location>
        <begin position="263"/>
        <end position="280"/>
    </location>
</feature>
<reference evidence="3 4" key="1">
    <citation type="submission" date="2020-08" db="EMBL/GenBank/DDBJ databases">
        <title>Sequencing the genomes of 1000 actinobacteria strains.</title>
        <authorList>
            <person name="Klenk H.-P."/>
        </authorList>
    </citation>
    <scope>NUCLEOTIDE SEQUENCE [LARGE SCALE GENOMIC DNA]</scope>
    <source>
        <strain evidence="3 4">DSM 45823</strain>
    </source>
</reference>
<gene>
    <name evidence="3" type="ORF">HNR21_002442</name>
</gene>
<feature type="transmembrane region" description="Helical" evidence="2">
    <location>
        <begin position="431"/>
        <end position="446"/>
    </location>
</feature>
<dbReference type="PANTHER" id="PTHR37422:SF23">
    <property type="entry name" value="TEICHURONIC ACID BIOSYNTHESIS PROTEIN TUAE"/>
    <property type="match status" value="1"/>
</dbReference>
<dbReference type="Proteomes" id="UP000539313">
    <property type="component" value="Unassembled WGS sequence"/>
</dbReference>
<accession>A0A7W3MX72</accession>
<evidence type="ECO:0000256" key="1">
    <source>
        <dbReference type="SAM" id="MobiDB-lite"/>
    </source>
</evidence>
<evidence type="ECO:0000313" key="4">
    <source>
        <dbReference type="Proteomes" id="UP000539313"/>
    </source>
</evidence>
<feature type="transmembrane region" description="Helical" evidence="2">
    <location>
        <begin position="217"/>
        <end position="234"/>
    </location>
</feature>
<feature type="transmembrane region" description="Helical" evidence="2">
    <location>
        <begin position="409"/>
        <end position="425"/>
    </location>
</feature>
<keyword evidence="2" id="KW-0472">Membrane</keyword>
<feature type="transmembrane region" description="Helical" evidence="2">
    <location>
        <begin position="114"/>
        <end position="131"/>
    </location>
</feature>
<feature type="region of interest" description="Disordered" evidence="1">
    <location>
        <begin position="475"/>
        <end position="510"/>
    </location>
</feature>
<sequence length="525" mass="57122">MVVTGHRDKAPQAIQSLEGGTLPGLRRMPVWPLYALFLGYPLWWALGLTSVIWVLAAFPMAIALARRGRIRVPRGFGLWLLFLLWVLVGVTALGMVAPDTMPDSGGLMGYSHRLLLYLAATVMLLYVGNLTEQEMPQLTVAKLLGFLGVVTVVGGLAGVTVPTLEFTSALEMLLPQRLTGDKWIEEMVHPAVAQLHQVIGSAPEPRPKAPFEYTNTWGNNLSVLLIWAVAAWWAHGSRGRRWLTALLLAVAMVPIVYSLNRGVWVGLIIAVLYVAVRLVLRGRIMVIGALMVAALLAIPAFAVTPLGSLVQARLQNGHSDSIRTTLALKSVEAARSSPIIGYGTGRAMRGSASSIAVGRSPSCRQCGNAQIGSTGQLWLVLISHGLVGTVLYFGFFVHAMWRYRRDDSAIGIAGSLVVLLSFWYATTYPSAGSPLCLTFIAIALLWRNDLARRERMAAERAEWWLRFKRARAEHSRGLRPVKPPAGPARPTGPTGLAKSARAARRKGIGTAVPMVEDRETRVSVR</sequence>
<feature type="transmembrane region" description="Helical" evidence="2">
    <location>
        <begin position="42"/>
        <end position="64"/>
    </location>
</feature>
<dbReference type="InterPro" id="IPR051533">
    <property type="entry name" value="WaaL-like"/>
</dbReference>
<feature type="transmembrane region" description="Helical" evidence="2">
    <location>
        <begin position="76"/>
        <end position="94"/>
    </location>
</feature>
<feature type="transmembrane region" description="Helical" evidence="2">
    <location>
        <begin position="287"/>
        <end position="310"/>
    </location>
</feature>
<keyword evidence="4" id="KW-1185">Reference proteome</keyword>
<dbReference type="PANTHER" id="PTHR37422">
    <property type="entry name" value="TEICHURONIC ACID BIOSYNTHESIS PROTEIN TUAE"/>
    <property type="match status" value="1"/>
</dbReference>
<dbReference type="AlphaFoldDB" id="A0A7W3MX72"/>
<name>A0A7W3MX72_9ACTN</name>
<feature type="transmembrane region" description="Helical" evidence="2">
    <location>
        <begin position="143"/>
        <end position="164"/>
    </location>
</feature>
<keyword evidence="2" id="KW-1133">Transmembrane helix</keyword>
<keyword evidence="2" id="KW-0812">Transmembrane</keyword>
<feature type="transmembrane region" description="Helical" evidence="2">
    <location>
        <begin position="377"/>
        <end position="397"/>
    </location>
</feature>
<comment type="caution">
    <text evidence="3">The sequence shown here is derived from an EMBL/GenBank/DDBJ whole genome shotgun (WGS) entry which is preliminary data.</text>
</comment>
<evidence type="ECO:0000256" key="2">
    <source>
        <dbReference type="SAM" id="Phobius"/>
    </source>
</evidence>
<dbReference type="RefSeq" id="WP_182705272.1">
    <property type="nucleotide sequence ID" value="NZ_JACJII010000001.1"/>
</dbReference>
<protein>
    <submittedName>
        <fullName evidence="3">Uncharacterized protein</fullName>
    </submittedName>
</protein>
<evidence type="ECO:0000313" key="3">
    <source>
        <dbReference type="EMBL" id="MBA9003560.1"/>
    </source>
</evidence>
<proteinExistence type="predicted"/>
<feature type="transmembrane region" description="Helical" evidence="2">
    <location>
        <begin position="241"/>
        <end position="257"/>
    </location>
</feature>